<feature type="region of interest" description="Disordered" evidence="7">
    <location>
        <begin position="494"/>
        <end position="517"/>
    </location>
</feature>
<gene>
    <name evidence="9" type="ORF">NDI38_21030</name>
</gene>
<evidence type="ECO:0000256" key="7">
    <source>
        <dbReference type="SAM" id="MobiDB-lite"/>
    </source>
</evidence>
<evidence type="ECO:0000256" key="4">
    <source>
        <dbReference type="ARBA" id="ARBA00023295"/>
    </source>
</evidence>
<keyword evidence="1" id="KW-0732">Signal</keyword>
<keyword evidence="2" id="KW-0378">Hydrolase</keyword>
<proteinExistence type="inferred from homology"/>
<dbReference type="Gene3D" id="2.130.10.10">
    <property type="entry name" value="YVTN repeat-like/Quinoprotein amine dehydrogenase"/>
    <property type="match status" value="2"/>
</dbReference>
<comment type="similarity">
    <text evidence="6">Belongs to the glycosyl hydrolase 74 family.</text>
</comment>
<keyword evidence="8" id="KW-0472">Membrane</keyword>
<dbReference type="PANTHER" id="PTHR43739">
    <property type="entry name" value="XYLOGLUCANASE (EUROFUNG)"/>
    <property type="match status" value="1"/>
</dbReference>
<protein>
    <recommendedName>
        <fullName evidence="11">Sortilin N-terminal domain-containing protein</fullName>
    </recommendedName>
</protein>
<evidence type="ECO:0000313" key="10">
    <source>
        <dbReference type="Proteomes" id="UP001476950"/>
    </source>
</evidence>
<accession>A0ABV0KNU9</accession>
<dbReference type="Proteomes" id="UP001476950">
    <property type="component" value="Unassembled WGS sequence"/>
</dbReference>
<dbReference type="SUPFAM" id="SSF110296">
    <property type="entry name" value="Oligoxyloglucan reducing end-specific cellobiohydrolase"/>
    <property type="match status" value="2"/>
</dbReference>
<keyword evidence="8" id="KW-0812">Transmembrane</keyword>
<dbReference type="CDD" id="cd15482">
    <property type="entry name" value="Sialidase_non-viral"/>
    <property type="match status" value="2"/>
</dbReference>
<keyword evidence="8" id="KW-1133">Transmembrane helix</keyword>
<evidence type="ECO:0000256" key="8">
    <source>
        <dbReference type="SAM" id="Phobius"/>
    </source>
</evidence>
<keyword evidence="4" id="KW-0326">Glycosidase</keyword>
<reference evidence="9 10" key="1">
    <citation type="submission" date="2022-04" db="EMBL/GenBank/DDBJ databases">
        <title>Positive selection, recombination, and allopatry shape intraspecific diversity of widespread and dominant cyanobacteria.</title>
        <authorList>
            <person name="Wei J."/>
            <person name="Shu W."/>
            <person name="Hu C."/>
        </authorList>
    </citation>
    <scope>NUCLEOTIDE SEQUENCE [LARGE SCALE GENOMIC DNA]</scope>
    <source>
        <strain evidence="9 10">AS-A4</strain>
    </source>
</reference>
<comment type="caution">
    <text evidence="9">The sequence shown here is derived from an EMBL/GenBank/DDBJ whole genome shotgun (WGS) entry which is preliminary data.</text>
</comment>
<evidence type="ECO:0000256" key="1">
    <source>
        <dbReference type="ARBA" id="ARBA00022729"/>
    </source>
</evidence>
<keyword evidence="10" id="KW-1185">Reference proteome</keyword>
<feature type="compositionally biased region" description="Polar residues" evidence="7">
    <location>
        <begin position="508"/>
        <end position="517"/>
    </location>
</feature>
<evidence type="ECO:0000256" key="5">
    <source>
        <dbReference type="ARBA" id="ARBA00023326"/>
    </source>
</evidence>
<sequence>MAILSRRYYYIIIALAIAYVTFNLIGCTSPQSSYPCPSSSKLLKTQLNSSLVASAATLAQSEPYSWNNVAIAGMGFVTGLVIHPHEPDLIYARTDVGGIYRWNGSTSSWVQLLDQEHDRYSIESIALDPNNPNVIYAATGAYTRNSDGEVLKSTDRGKTWTATNLSTPVGTRVRMGGNEEWRWIGERLAVDPNNSQIIYFGSRLDGLYRSIDGTKSWQVVKSFSDKGTNGGIAFVVFDRRSGKSEQSSPKKSQTLYVGVMGGGVYRSTNGGTNWVRLIGSPDASPQQAALTAEGTLYTTFFATQKNTRGGVWKYENGRWFEMTPSPNKNYSAIAVDSGNRNQLLVATYPLSPEGLYRSTDGGRQWQQIKLRVQTPSWWPNWHLYTLMGRLVLDPHHLNRAWLTNGFGVLRTDDITANPSHWSACMTNLEELVTFVVKSPPVPGGASLLSGVADMDGFRHESLTSIPTQTYDRGKFGDTTGIDFSETNPNIVVRVGSSPGKGGREDSQGRSAYSTNNGRTWTPFGKTLSGAVNGKVAVSATLQANGYPIINWAPQGDVYPQRSLDGGKTWLPVQGAPNRTTLQLWFANQSIASDRVDGNLFYLYKYSDTSSQGAFYRSTDGGASWQKTVTRLPDFHLHSVKAAPEMRGEVWLSIHKNHLYRSSDAGLTFTPLAQVQTADEVAFGKAALGRRNPTVFVYGTINSIKGLFRSDDATNLPGDAARAKWIKISTDQQKLGLITFLEGDRSLFGRVYVGTGGRGILYGDPKMETKFDVEDK</sequence>
<dbReference type="InterPro" id="IPR015943">
    <property type="entry name" value="WD40/YVTN_repeat-like_dom_sf"/>
</dbReference>
<dbReference type="PANTHER" id="PTHR43739:SF2">
    <property type="entry name" value="OLIGOXYLOGLUCAN-REDUCING END-SPECIFIC XYLOGLUCANASE-RELATED"/>
    <property type="match status" value="1"/>
</dbReference>
<keyword evidence="5" id="KW-0624">Polysaccharide degradation</keyword>
<dbReference type="EMBL" id="JAMPLM010000024">
    <property type="protein sequence ID" value="MEP1060921.1"/>
    <property type="molecule type" value="Genomic_DNA"/>
</dbReference>
<organism evidence="9 10">
    <name type="scientific">Stenomitos frigidus AS-A4</name>
    <dbReference type="NCBI Taxonomy" id="2933935"/>
    <lineage>
        <taxon>Bacteria</taxon>
        <taxon>Bacillati</taxon>
        <taxon>Cyanobacteriota</taxon>
        <taxon>Cyanophyceae</taxon>
        <taxon>Leptolyngbyales</taxon>
        <taxon>Leptolyngbyaceae</taxon>
        <taxon>Stenomitos</taxon>
    </lineage>
</organism>
<name>A0ABV0KNU9_9CYAN</name>
<evidence type="ECO:0000256" key="2">
    <source>
        <dbReference type="ARBA" id="ARBA00022801"/>
    </source>
</evidence>
<keyword evidence="3" id="KW-0119">Carbohydrate metabolism</keyword>
<evidence type="ECO:0000256" key="6">
    <source>
        <dbReference type="ARBA" id="ARBA00037986"/>
    </source>
</evidence>
<dbReference type="InterPro" id="IPR052025">
    <property type="entry name" value="Xyloglucanase_GH74"/>
</dbReference>
<evidence type="ECO:0000256" key="3">
    <source>
        <dbReference type="ARBA" id="ARBA00023277"/>
    </source>
</evidence>
<dbReference type="RefSeq" id="WP_190446622.1">
    <property type="nucleotide sequence ID" value="NZ_JAMPLM010000024.1"/>
</dbReference>
<evidence type="ECO:0000313" key="9">
    <source>
        <dbReference type="EMBL" id="MEP1060921.1"/>
    </source>
</evidence>
<evidence type="ECO:0008006" key="11">
    <source>
        <dbReference type="Google" id="ProtNLM"/>
    </source>
</evidence>
<feature type="transmembrane region" description="Helical" evidence="8">
    <location>
        <begin position="7"/>
        <end position="26"/>
    </location>
</feature>